<evidence type="ECO:0000256" key="9">
    <source>
        <dbReference type="ARBA" id="ARBA00022989"/>
    </source>
</evidence>
<evidence type="ECO:0000256" key="8">
    <source>
        <dbReference type="ARBA" id="ARBA00022927"/>
    </source>
</evidence>
<keyword evidence="5 13" id="KW-1003">Cell membrane</keyword>
<organism evidence="15 16">
    <name type="scientific">Vibrio alfacsensis</name>
    <dbReference type="NCBI Taxonomy" id="1074311"/>
    <lineage>
        <taxon>Bacteria</taxon>
        <taxon>Pseudomonadati</taxon>
        <taxon>Pseudomonadota</taxon>
        <taxon>Gammaproteobacteria</taxon>
        <taxon>Vibrionales</taxon>
        <taxon>Vibrionaceae</taxon>
        <taxon>Vibrio</taxon>
    </lineage>
</organism>
<dbReference type="NCBIfam" id="TIGR03500">
    <property type="entry name" value="FliO_TIGR"/>
    <property type="match status" value="1"/>
</dbReference>
<evidence type="ECO:0000256" key="11">
    <source>
        <dbReference type="ARBA" id="ARBA00023143"/>
    </source>
</evidence>
<keyword evidence="10 13" id="KW-0472">Membrane</keyword>
<dbReference type="PRINTS" id="PR01302">
    <property type="entry name" value="TYPE3IMPPROT"/>
</dbReference>
<evidence type="ECO:0000313" key="16">
    <source>
        <dbReference type="Proteomes" id="UP000262832"/>
    </source>
</evidence>
<keyword evidence="15" id="KW-0966">Cell projection</keyword>
<keyword evidence="9 13" id="KW-1133">Transmembrane helix</keyword>
<proteinExistence type="inferred from homology"/>
<dbReference type="Proteomes" id="UP000262832">
    <property type="component" value="Chromosome I"/>
</dbReference>
<dbReference type="PRINTS" id="PR00951">
    <property type="entry name" value="FLGBIOSNFLIP"/>
</dbReference>
<evidence type="ECO:0000256" key="6">
    <source>
        <dbReference type="ARBA" id="ARBA00022692"/>
    </source>
</evidence>
<feature type="transmembrane region" description="Helical" evidence="13">
    <location>
        <begin position="364"/>
        <end position="388"/>
    </location>
</feature>
<keyword evidence="12 13" id="KW-1006">Bacterial flagellum protein export</keyword>
<reference evidence="15 16" key="1">
    <citation type="submission" date="2018-08" db="EMBL/GenBank/DDBJ databases">
        <title>Genomic taxonomy of the Vibrionaceae family.</title>
        <authorList>
            <person name="Gomez-Gil B."/>
            <person name="Tanaka M."/>
            <person name="Sawabe T."/>
            <person name="Enciso-Ibarra K."/>
        </authorList>
    </citation>
    <scope>NUCLEOTIDE SEQUENCE [LARGE SCALE GENOMIC DNA]</scope>
    <source>
        <strain evidence="15 16">CAIM 1831</strain>
    </source>
</reference>
<feature type="transmembrane region" description="Helical" evidence="13">
    <location>
        <begin position="222"/>
        <end position="252"/>
    </location>
</feature>
<evidence type="ECO:0000256" key="10">
    <source>
        <dbReference type="ARBA" id="ARBA00023136"/>
    </source>
</evidence>
<dbReference type="PANTHER" id="PTHR30587:SF0">
    <property type="entry name" value="FLAGELLAR BIOSYNTHETIC PROTEIN FLIP"/>
    <property type="match status" value="1"/>
</dbReference>
<keyword evidence="7 13" id="KW-1005">Bacterial flagellum biogenesis</keyword>
<evidence type="ECO:0000313" key="15">
    <source>
        <dbReference type="EMBL" id="AXY00587.1"/>
    </source>
</evidence>
<feature type="transmembrane region" description="Helical" evidence="13">
    <location>
        <begin position="400"/>
        <end position="421"/>
    </location>
</feature>
<dbReference type="InterPro" id="IPR022781">
    <property type="entry name" value="Flagellar_biosynth_FliO"/>
</dbReference>
<protein>
    <recommendedName>
        <fullName evidence="3 13">Flagellar biosynthetic protein FliP</fullName>
    </recommendedName>
</protein>
<dbReference type="InterPro" id="IPR005837">
    <property type="entry name" value="FliP"/>
</dbReference>
<feature type="transmembrane region" description="Helical" evidence="13">
    <location>
        <begin position="142"/>
        <end position="161"/>
    </location>
</feature>
<sequence length="422" mass="45549">MSHSIKTRLKQITGALSLMLSAPYAFAAAPTSLDLATTLGSLVLVIGVILLLAWLLKRMQVPAMGQQKGLRIINQLPVGTKERIAVIQVGEEQFLVGITSQSIQTLAKLEKPLKEDELATGAFASQFSQLIKNMIKGNSIRLLLSMFVLLAGVLFSSLSFAQAEASPLPSNLAQGDSVTVKAMESDSGASRSMSVTNGTGIPAFTMTTNADGGEDYSVTLQILALMTMLGFLPAMVILMTSFTRIVVVMSILRQAMGLQQTPSNQVIIGIALFLTFFIMSPVLNEINDTAVQPYLNEQVTAREAFDAAQVPMKAFMLKQTRIKDLETFVNMSGAQVTNPEDVSMAVLIPAFITSELKTAFQIGFMLFLPFLIIDLVVASVLMAMGMMMLSPMIVSLPFKLMLFVLVDGWNLILSTLAGSFAL</sequence>
<evidence type="ECO:0000256" key="14">
    <source>
        <dbReference type="SAM" id="SignalP"/>
    </source>
</evidence>
<evidence type="ECO:0000256" key="7">
    <source>
        <dbReference type="ARBA" id="ARBA00022795"/>
    </source>
</evidence>
<dbReference type="Pfam" id="PF00813">
    <property type="entry name" value="FliP"/>
    <property type="match status" value="1"/>
</dbReference>
<keyword evidence="15" id="KW-0969">Cilium</keyword>
<dbReference type="PANTHER" id="PTHR30587">
    <property type="entry name" value="FLAGELLAR BIOSYNTHETIC PROTEIN FLIP"/>
    <property type="match status" value="1"/>
</dbReference>
<feature type="signal peptide" evidence="14">
    <location>
        <begin position="1"/>
        <end position="27"/>
    </location>
</feature>
<dbReference type="Pfam" id="PF04347">
    <property type="entry name" value="FliO"/>
    <property type="match status" value="1"/>
</dbReference>
<evidence type="ECO:0000256" key="1">
    <source>
        <dbReference type="ARBA" id="ARBA00003663"/>
    </source>
</evidence>
<gene>
    <name evidence="13 15" type="primary">fliP</name>
    <name evidence="15" type="ORF">D1115_04415</name>
</gene>
<keyword evidence="4 13" id="KW-0813">Transport</keyword>
<evidence type="ECO:0000256" key="12">
    <source>
        <dbReference type="ARBA" id="ARBA00023225"/>
    </source>
</evidence>
<dbReference type="PROSITE" id="PS01060">
    <property type="entry name" value="FLIP_1"/>
    <property type="match status" value="1"/>
</dbReference>
<evidence type="ECO:0000256" key="13">
    <source>
        <dbReference type="RuleBase" id="RU362069"/>
    </source>
</evidence>
<evidence type="ECO:0000256" key="2">
    <source>
        <dbReference type="ARBA" id="ARBA00006257"/>
    </source>
</evidence>
<keyword evidence="11" id="KW-0975">Bacterial flagellum</keyword>
<dbReference type="EMBL" id="CP032093">
    <property type="protein sequence ID" value="AXY00587.1"/>
    <property type="molecule type" value="Genomic_DNA"/>
</dbReference>
<feature type="transmembrane region" description="Helical" evidence="13">
    <location>
        <begin position="264"/>
        <end position="283"/>
    </location>
</feature>
<keyword evidence="6 13" id="KW-0812">Transmembrane</keyword>
<dbReference type="PROSITE" id="PS01061">
    <property type="entry name" value="FLIP_2"/>
    <property type="match status" value="1"/>
</dbReference>
<feature type="chain" id="PRO_5045665108" description="Flagellar biosynthetic protein FliP" evidence="14">
    <location>
        <begin position="28"/>
        <end position="422"/>
    </location>
</feature>
<dbReference type="NCBIfam" id="TIGR01103">
    <property type="entry name" value="fliP"/>
    <property type="match status" value="1"/>
</dbReference>
<evidence type="ECO:0000256" key="5">
    <source>
        <dbReference type="ARBA" id="ARBA00022475"/>
    </source>
</evidence>
<comment type="subcellular location">
    <subcellularLocation>
        <location evidence="13">Cell membrane</location>
        <topology evidence="13">Multi-pass membrane protein</topology>
    </subcellularLocation>
    <subcellularLocation>
        <location evidence="13">Bacterial flagellum basal body</location>
    </subcellularLocation>
</comment>
<name>A0ABM6YSF9_9VIBR</name>
<dbReference type="NCBIfam" id="NF009438">
    <property type="entry name" value="PRK12797.1"/>
    <property type="match status" value="1"/>
</dbReference>
<keyword evidence="8 13" id="KW-0653">Protein transport</keyword>
<keyword evidence="15" id="KW-0282">Flagellum</keyword>
<keyword evidence="14" id="KW-0732">Signal</keyword>
<keyword evidence="16" id="KW-1185">Reference proteome</keyword>
<evidence type="ECO:0000256" key="4">
    <source>
        <dbReference type="ARBA" id="ARBA00022448"/>
    </source>
</evidence>
<dbReference type="InterPro" id="IPR005838">
    <property type="entry name" value="T3SS_IM_P"/>
</dbReference>
<comment type="similarity">
    <text evidence="2 13">Belongs to the FliP/MopC/SpaP family.</text>
</comment>
<evidence type="ECO:0000256" key="3">
    <source>
        <dbReference type="ARBA" id="ARBA00021714"/>
    </source>
</evidence>
<accession>A0ABM6YSF9</accession>
<feature type="transmembrane region" description="Helical" evidence="13">
    <location>
        <begin position="37"/>
        <end position="56"/>
    </location>
</feature>
<comment type="function">
    <text evidence="1 13">Plays a role in the flagellum-specific transport system.</text>
</comment>